<name>I3YZW7_AEQSU</name>
<dbReference type="eggNOG" id="ENOG502ZNUI">
    <property type="taxonomic scope" value="Bacteria"/>
</dbReference>
<protein>
    <submittedName>
        <fullName evidence="1">Uncharacterized protein</fullName>
    </submittedName>
</protein>
<organism evidence="1 2">
    <name type="scientific">Aequorivita sublithincola (strain DSM 14238 / LMG 21431 / ACAM 643 / 9-3)</name>
    <dbReference type="NCBI Taxonomy" id="746697"/>
    <lineage>
        <taxon>Bacteria</taxon>
        <taxon>Pseudomonadati</taxon>
        <taxon>Bacteroidota</taxon>
        <taxon>Flavobacteriia</taxon>
        <taxon>Flavobacteriales</taxon>
        <taxon>Flavobacteriaceae</taxon>
        <taxon>Aequorivita</taxon>
    </lineage>
</organism>
<dbReference type="STRING" id="746697.Aeqsu_3099"/>
<dbReference type="AlphaFoldDB" id="I3YZW7"/>
<dbReference type="HOGENOM" id="CLU_2406759_0_0_10"/>
<dbReference type="Proteomes" id="UP000006049">
    <property type="component" value="Chromosome"/>
</dbReference>
<dbReference type="OrthoDB" id="1446620at2"/>
<accession>I3YZW7</accession>
<evidence type="ECO:0000313" key="1">
    <source>
        <dbReference type="EMBL" id="AFL82535.1"/>
    </source>
</evidence>
<sequence length="92" mass="10546">MGTTVGDVIISYDINRYHTDVKNAMINLGYRTQWNYPEKPSYQLPNTTLLNTNKSSDQAMADLNNIFAKVFNSILWLEIINSSLLIYDTIII</sequence>
<dbReference type="RefSeq" id="WP_014783784.1">
    <property type="nucleotide sequence ID" value="NC_018013.1"/>
</dbReference>
<keyword evidence="2" id="KW-1185">Reference proteome</keyword>
<dbReference type="EMBL" id="CP003280">
    <property type="protein sequence ID" value="AFL82535.1"/>
    <property type="molecule type" value="Genomic_DNA"/>
</dbReference>
<dbReference type="KEGG" id="asl:Aeqsu_3099"/>
<reference evidence="1 2" key="1">
    <citation type="submission" date="2012-06" db="EMBL/GenBank/DDBJ databases">
        <title>The complete genome of Aequorivita sublithincola DSM 14238.</title>
        <authorList>
            <consortium name="US DOE Joint Genome Institute (JGI-PGF)"/>
            <person name="Lucas S."/>
            <person name="Copeland A."/>
            <person name="Lapidus A."/>
            <person name="Goodwin L."/>
            <person name="Pitluck S."/>
            <person name="Peters L."/>
            <person name="Munk A.C.C."/>
            <person name="Kyrpides N."/>
            <person name="Mavromatis K."/>
            <person name="Pagani I."/>
            <person name="Ivanova N."/>
            <person name="Ovchinnikova G."/>
            <person name="Zeytun A."/>
            <person name="Detter J.C."/>
            <person name="Han C."/>
            <person name="Land M."/>
            <person name="Hauser L."/>
            <person name="Markowitz V."/>
            <person name="Cheng J.-F."/>
            <person name="Hugenholtz P."/>
            <person name="Woyke T."/>
            <person name="Wu D."/>
            <person name="Tindall B."/>
            <person name="Faehnrich R."/>
            <person name="Brambilla E."/>
            <person name="Klenk H.-P."/>
            <person name="Eisen J.A."/>
        </authorList>
    </citation>
    <scope>NUCLEOTIDE SEQUENCE [LARGE SCALE GENOMIC DNA]</scope>
    <source>
        <strain evidence="2">DSM 14238 / LMG 21431 / ACAM 643 / 9-3</strain>
    </source>
</reference>
<proteinExistence type="predicted"/>
<gene>
    <name evidence="1" type="ordered locus">Aeqsu_3099</name>
</gene>
<evidence type="ECO:0000313" key="2">
    <source>
        <dbReference type="Proteomes" id="UP000006049"/>
    </source>
</evidence>